<gene>
    <name evidence="1" type="primary">MCYN0257</name>
    <name evidence="1" type="ORF">NCTC10142_00342</name>
</gene>
<proteinExistence type="predicted"/>
<accession>A0A449AHU6</accession>
<organism evidence="1 2">
    <name type="scientific">Mycoplasmopsis cynos</name>
    <dbReference type="NCBI Taxonomy" id="171284"/>
    <lineage>
        <taxon>Bacteria</taxon>
        <taxon>Bacillati</taxon>
        <taxon>Mycoplasmatota</taxon>
        <taxon>Mycoplasmoidales</taxon>
        <taxon>Metamycoplasmataceae</taxon>
        <taxon>Mycoplasmopsis</taxon>
    </lineage>
</organism>
<evidence type="ECO:0000313" key="2">
    <source>
        <dbReference type="Proteomes" id="UP000289506"/>
    </source>
</evidence>
<dbReference type="AlphaFoldDB" id="A0A449AHU6"/>
<name>A0A449AHU6_9BACT</name>
<geneLocation type="plasmid" evidence="1 2">
    <name>13</name>
</geneLocation>
<sequence length="135" mass="16158">MEQIKIFKTYKLNESLKKGIEGYSKIKCEKIMPIIKIFDDILFGIVFEKDVNPSVKIYQKAQKDYYLYFDRFFRISNENLMKNIIESNDETDVENLGDEKELEILEKIRNSFESKEENIKLTYIYKKTLQENASQ</sequence>
<reference evidence="1 2" key="1">
    <citation type="submission" date="2019-01" db="EMBL/GenBank/DDBJ databases">
        <authorList>
            <consortium name="Pathogen Informatics"/>
        </authorList>
    </citation>
    <scope>NUCLEOTIDE SEQUENCE [LARGE SCALE GENOMIC DNA]</scope>
    <source>
        <strain evidence="1 2">NCTC10142</strain>
        <plasmid evidence="2">13</plasmid>
    </source>
</reference>
<dbReference type="Proteomes" id="UP000289506">
    <property type="component" value="Plasmid 13"/>
</dbReference>
<dbReference type="RefSeq" id="WP_015287120.1">
    <property type="nucleotide sequence ID" value="NZ_CP141038.1"/>
</dbReference>
<dbReference type="GeneID" id="74931873"/>
<keyword evidence="1" id="KW-0614">Plasmid</keyword>
<dbReference type="EMBL" id="LR214986">
    <property type="protein sequence ID" value="VEU64588.1"/>
    <property type="molecule type" value="Genomic_DNA"/>
</dbReference>
<evidence type="ECO:0000313" key="1">
    <source>
        <dbReference type="EMBL" id="VEU64588.1"/>
    </source>
</evidence>
<protein>
    <submittedName>
        <fullName evidence="1">Uncharacterized protein</fullName>
    </submittedName>
</protein>